<dbReference type="AlphaFoldDB" id="A0A497E202"/>
<dbReference type="GO" id="GO:0003677">
    <property type="term" value="F:DNA binding"/>
    <property type="evidence" value="ECO:0007669"/>
    <property type="project" value="InterPro"/>
</dbReference>
<dbReference type="InterPro" id="IPR002525">
    <property type="entry name" value="Transp_IS110-like_N"/>
</dbReference>
<proteinExistence type="predicted"/>
<feature type="non-terminal residue" evidence="3">
    <location>
        <position position="361"/>
    </location>
</feature>
<organism evidence="3 4">
    <name type="scientific">Aerophobetes bacterium</name>
    <dbReference type="NCBI Taxonomy" id="2030807"/>
    <lineage>
        <taxon>Bacteria</taxon>
        <taxon>Candidatus Aerophobota</taxon>
    </lineage>
</organism>
<dbReference type="PANTHER" id="PTHR33055">
    <property type="entry name" value="TRANSPOSASE FOR INSERTION SEQUENCE ELEMENT IS1111A"/>
    <property type="match status" value="1"/>
</dbReference>
<dbReference type="Pfam" id="PF02371">
    <property type="entry name" value="Transposase_20"/>
    <property type="match status" value="1"/>
</dbReference>
<dbReference type="Pfam" id="PF01548">
    <property type="entry name" value="DEDD_Tnp_IS110"/>
    <property type="match status" value="1"/>
</dbReference>
<accession>A0A497E202</accession>
<dbReference type="InterPro" id="IPR047650">
    <property type="entry name" value="Transpos_IS110"/>
</dbReference>
<sequence length="361" mass="41754">MQEKERRSAKQALQDLKMEIRSSQDTLIIAVDIGKIRNCACFMSSSGKVLRRRFFFTNTIDGFNQLMRQTKFYQRREKLPHTLFGMEPSGYYWIHLYEHLTRCGKRAITVSPLAVNRNRETINVSRDKSDPKDAYNIADLMRQGKFYLPIYRDKEIRELKRFTKIYYRLVAQRSSLRCRLRGIVGYIFPELEHYFTDILAKSMMIILENCPFPSEIRKMGRSRFVFLLAKENPRFSRKRAEEIYELACSSVGITGEEKSALFEIKFLLKELEDLKSNMDKVNAEVQNIVSGRDDYSLLISIPGVGPVTASSIIAEIGDITNFSSGKQLIKLAGLDLYGSESGISIHSLRHITKRGRRTLRT</sequence>
<feature type="domain" description="Transposase IS110-like N-terminal" evidence="1">
    <location>
        <begin position="30"/>
        <end position="189"/>
    </location>
</feature>
<evidence type="ECO:0000313" key="3">
    <source>
        <dbReference type="EMBL" id="RLE07024.1"/>
    </source>
</evidence>
<comment type="caution">
    <text evidence="3">The sequence shown here is derived from an EMBL/GenBank/DDBJ whole genome shotgun (WGS) entry which is preliminary data.</text>
</comment>
<dbReference type="GO" id="GO:0006313">
    <property type="term" value="P:DNA transposition"/>
    <property type="evidence" value="ECO:0007669"/>
    <property type="project" value="InterPro"/>
</dbReference>
<dbReference type="GO" id="GO:0004803">
    <property type="term" value="F:transposase activity"/>
    <property type="evidence" value="ECO:0007669"/>
    <property type="project" value="InterPro"/>
</dbReference>
<dbReference type="NCBIfam" id="NF033542">
    <property type="entry name" value="transpos_IS110"/>
    <property type="match status" value="1"/>
</dbReference>
<name>A0A497E202_UNCAE</name>
<reference evidence="3 4" key="1">
    <citation type="submission" date="2018-06" db="EMBL/GenBank/DDBJ databases">
        <title>Extensive metabolic versatility and redundancy in microbially diverse, dynamic hydrothermal sediments.</title>
        <authorList>
            <person name="Dombrowski N."/>
            <person name="Teske A."/>
            <person name="Baker B.J."/>
        </authorList>
    </citation>
    <scope>NUCLEOTIDE SEQUENCE [LARGE SCALE GENOMIC DNA]</scope>
    <source>
        <strain evidence="3">B47_G16</strain>
    </source>
</reference>
<dbReference type="Proteomes" id="UP000279422">
    <property type="component" value="Unassembled WGS sequence"/>
</dbReference>
<dbReference type="PANTHER" id="PTHR33055:SF13">
    <property type="entry name" value="TRANSPOSASE"/>
    <property type="match status" value="1"/>
</dbReference>
<dbReference type="CDD" id="cd00080">
    <property type="entry name" value="H3TH_StructSpec-5'-nucleases"/>
    <property type="match status" value="1"/>
</dbReference>
<evidence type="ECO:0000259" key="2">
    <source>
        <dbReference type="Pfam" id="PF02371"/>
    </source>
</evidence>
<dbReference type="InterPro" id="IPR003346">
    <property type="entry name" value="Transposase_20"/>
</dbReference>
<gene>
    <name evidence="3" type="ORF">DRJ00_08820</name>
</gene>
<dbReference type="EMBL" id="QMPZ01000203">
    <property type="protein sequence ID" value="RLE07024.1"/>
    <property type="molecule type" value="Genomic_DNA"/>
</dbReference>
<protein>
    <submittedName>
        <fullName evidence="3">IS110 family transposase</fullName>
    </submittedName>
</protein>
<evidence type="ECO:0000259" key="1">
    <source>
        <dbReference type="Pfam" id="PF01548"/>
    </source>
</evidence>
<evidence type="ECO:0000313" key="4">
    <source>
        <dbReference type="Proteomes" id="UP000279422"/>
    </source>
</evidence>
<feature type="domain" description="Transposase IS116/IS110/IS902 C-terminal" evidence="2">
    <location>
        <begin position="296"/>
        <end position="361"/>
    </location>
</feature>